<protein>
    <submittedName>
        <fullName evidence="2">Uncharacterized protein</fullName>
    </submittedName>
</protein>
<name>A0A024S864_HYPJR</name>
<sequence length="76" mass="8628">MIPSSRFVVGKRMERRARDASRQSPASTNIRPSLISSSSILSKWLIFPWLREFLHLSSSTPSPWASSTPPTRPEEM</sequence>
<organism evidence="2 3">
    <name type="scientific">Hypocrea jecorina (strain ATCC 56765 / BCRC 32924 / NRRL 11460 / Rut C-30)</name>
    <name type="common">Trichoderma reesei</name>
    <dbReference type="NCBI Taxonomy" id="1344414"/>
    <lineage>
        <taxon>Eukaryota</taxon>
        <taxon>Fungi</taxon>
        <taxon>Dikarya</taxon>
        <taxon>Ascomycota</taxon>
        <taxon>Pezizomycotina</taxon>
        <taxon>Sordariomycetes</taxon>
        <taxon>Hypocreomycetidae</taxon>
        <taxon>Hypocreales</taxon>
        <taxon>Hypocreaceae</taxon>
        <taxon>Trichoderma</taxon>
    </lineage>
</organism>
<reference evidence="3" key="1">
    <citation type="journal article" date="2013" name="Ind. Biotechnol.">
        <title>Comparative genomics analysis of Trichoderma reesei strains.</title>
        <authorList>
            <person name="Koike H."/>
            <person name="Aerts A."/>
            <person name="LaButti K."/>
            <person name="Grigoriev I.V."/>
            <person name="Baker S.E."/>
        </authorList>
    </citation>
    <scope>NUCLEOTIDE SEQUENCE [LARGE SCALE GENOMIC DNA]</scope>
    <source>
        <strain evidence="3">ATCC 56765 / BCRC 32924 / NRRL 11460 / Rut C-30</strain>
    </source>
</reference>
<dbReference type="AlphaFoldDB" id="A0A024S864"/>
<feature type="compositionally biased region" description="Polar residues" evidence="1">
    <location>
        <begin position="22"/>
        <end position="31"/>
    </location>
</feature>
<feature type="compositionally biased region" description="Low complexity" evidence="1">
    <location>
        <begin position="57"/>
        <end position="69"/>
    </location>
</feature>
<dbReference type="Proteomes" id="UP000024376">
    <property type="component" value="Unassembled WGS sequence"/>
</dbReference>
<feature type="region of interest" description="Disordered" evidence="1">
    <location>
        <begin position="57"/>
        <end position="76"/>
    </location>
</feature>
<evidence type="ECO:0000313" key="2">
    <source>
        <dbReference type="EMBL" id="ETS00686.1"/>
    </source>
</evidence>
<dbReference type="KEGG" id="trr:M419DRAFT_123895"/>
<proteinExistence type="predicted"/>
<feature type="region of interest" description="Disordered" evidence="1">
    <location>
        <begin position="1"/>
        <end position="31"/>
    </location>
</feature>
<accession>A0A024S864</accession>
<gene>
    <name evidence="2" type="ORF">M419DRAFT_123895</name>
</gene>
<dbReference type="EMBL" id="KI911151">
    <property type="protein sequence ID" value="ETS00686.1"/>
    <property type="molecule type" value="Genomic_DNA"/>
</dbReference>
<evidence type="ECO:0000313" key="3">
    <source>
        <dbReference type="Proteomes" id="UP000024376"/>
    </source>
</evidence>
<evidence type="ECO:0000256" key="1">
    <source>
        <dbReference type="SAM" id="MobiDB-lite"/>
    </source>
</evidence>
<dbReference type="HOGENOM" id="CLU_2656227_0_0_1"/>